<gene>
    <name evidence="2" type="ORF">RRG08_008568</name>
</gene>
<proteinExistence type="predicted"/>
<dbReference type="Proteomes" id="UP001283361">
    <property type="component" value="Unassembled WGS sequence"/>
</dbReference>
<keyword evidence="3" id="KW-1185">Reference proteome</keyword>
<dbReference type="EMBL" id="JAWDGP010007151">
    <property type="protein sequence ID" value="KAK3729241.1"/>
    <property type="molecule type" value="Genomic_DNA"/>
</dbReference>
<protein>
    <submittedName>
        <fullName evidence="2">Uncharacterized protein</fullName>
    </submittedName>
</protein>
<evidence type="ECO:0000313" key="2">
    <source>
        <dbReference type="EMBL" id="KAK3729241.1"/>
    </source>
</evidence>
<comment type="caution">
    <text evidence="2">The sequence shown here is derived from an EMBL/GenBank/DDBJ whole genome shotgun (WGS) entry which is preliminary data.</text>
</comment>
<feature type="region of interest" description="Disordered" evidence="1">
    <location>
        <begin position="76"/>
        <end position="128"/>
    </location>
</feature>
<accession>A0AAE0Y1C5</accession>
<evidence type="ECO:0000256" key="1">
    <source>
        <dbReference type="SAM" id="MobiDB-lite"/>
    </source>
</evidence>
<organism evidence="2 3">
    <name type="scientific">Elysia crispata</name>
    <name type="common">lettuce slug</name>
    <dbReference type="NCBI Taxonomy" id="231223"/>
    <lineage>
        <taxon>Eukaryota</taxon>
        <taxon>Metazoa</taxon>
        <taxon>Spiralia</taxon>
        <taxon>Lophotrochozoa</taxon>
        <taxon>Mollusca</taxon>
        <taxon>Gastropoda</taxon>
        <taxon>Heterobranchia</taxon>
        <taxon>Euthyneura</taxon>
        <taxon>Panpulmonata</taxon>
        <taxon>Sacoglossa</taxon>
        <taxon>Placobranchoidea</taxon>
        <taxon>Plakobranchidae</taxon>
        <taxon>Elysia</taxon>
    </lineage>
</organism>
<dbReference type="AlphaFoldDB" id="A0AAE0Y1C5"/>
<name>A0AAE0Y1C5_9GAST</name>
<evidence type="ECO:0000313" key="3">
    <source>
        <dbReference type="Proteomes" id="UP001283361"/>
    </source>
</evidence>
<reference evidence="2" key="1">
    <citation type="journal article" date="2023" name="G3 (Bethesda)">
        <title>A reference genome for the long-term kleptoplast-retaining sea slug Elysia crispata morphotype clarki.</title>
        <authorList>
            <person name="Eastman K.E."/>
            <person name="Pendleton A.L."/>
            <person name="Shaikh M.A."/>
            <person name="Suttiyut T."/>
            <person name="Ogas R."/>
            <person name="Tomko P."/>
            <person name="Gavelis G."/>
            <person name="Widhalm J.R."/>
            <person name="Wisecaver J.H."/>
        </authorList>
    </citation>
    <scope>NUCLEOTIDE SEQUENCE</scope>
    <source>
        <strain evidence="2">ECLA1</strain>
    </source>
</reference>
<sequence length="128" mass="14258">MYKPPQLWPDGDIETSATMLITHCLHCLCGNVPATYLHPREHSVDLGDVLKRVHQIYRIRGSHGLKHAVREIHSVGSEGSLPPDRQRDEKQQKQGQPGTHETRDLETCLGSPGGHHVNSFLAGERDSV</sequence>